<protein>
    <recommendedName>
        <fullName evidence="10">Putative proline/betaine transporter</fullName>
    </recommendedName>
</protein>
<dbReference type="InterPro" id="IPR005829">
    <property type="entry name" value="Sugar_transporter_CS"/>
</dbReference>
<feature type="transmembrane region" description="Helical" evidence="11">
    <location>
        <begin position="244"/>
        <end position="268"/>
    </location>
</feature>
<evidence type="ECO:0000256" key="7">
    <source>
        <dbReference type="ARBA" id="ARBA00022989"/>
    </source>
</evidence>
<comment type="function">
    <text evidence="9">May be a proton symporter involved in the uptake of osmolytes such as proline and glycine betaine.</text>
</comment>
<dbReference type="RefSeq" id="WP_203943243.1">
    <property type="nucleotide sequence ID" value="NZ_BOOR01000007.1"/>
</dbReference>
<gene>
    <name evidence="13" type="ORF">Pth03_13700</name>
</gene>
<feature type="transmembrane region" description="Helical" evidence="11">
    <location>
        <begin position="12"/>
        <end position="35"/>
    </location>
</feature>
<evidence type="ECO:0000313" key="14">
    <source>
        <dbReference type="Proteomes" id="UP000605992"/>
    </source>
</evidence>
<evidence type="ECO:0000259" key="12">
    <source>
        <dbReference type="PROSITE" id="PS50850"/>
    </source>
</evidence>
<evidence type="ECO:0000256" key="5">
    <source>
        <dbReference type="ARBA" id="ARBA00022692"/>
    </source>
</evidence>
<comment type="caution">
    <text evidence="13">The sequence shown here is derived from an EMBL/GenBank/DDBJ whole genome shotgun (WGS) entry which is preliminary data.</text>
</comment>
<evidence type="ECO:0000256" key="2">
    <source>
        <dbReference type="ARBA" id="ARBA00008240"/>
    </source>
</evidence>
<dbReference type="CDD" id="cd17369">
    <property type="entry name" value="MFS_ShiA_like"/>
    <property type="match status" value="1"/>
</dbReference>
<feature type="transmembrane region" description="Helical" evidence="11">
    <location>
        <begin position="187"/>
        <end position="206"/>
    </location>
</feature>
<evidence type="ECO:0000313" key="13">
    <source>
        <dbReference type="EMBL" id="GII52981.1"/>
    </source>
</evidence>
<evidence type="ECO:0000256" key="10">
    <source>
        <dbReference type="ARBA" id="ARBA00039918"/>
    </source>
</evidence>
<keyword evidence="8 11" id="KW-0472">Membrane</keyword>
<feature type="transmembrane region" description="Helical" evidence="11">
    <location>
        <begin position="374"/>
        <end position="396"/>
    </location>
</feature>
<evidence type="ECO:0000256" key="3">
    <source>
        <dbReference type="ARBA" id="ARBA00022448"/>
    </source>
</evidence>
<feature type="transmembrane region" description="Helical" evidence="11">
    <location>
        <begin position="87"/>
        <end position="109"/>
    </location>
</feature>
<comment type="similarity">
    <text evidence="2">Belongs to the major facilitator superfamily. Metabolite:H+ Symporter (MHS) family (TC 2.A.1.6) family.</text>
</comment>
<feature type="domain" description="Major facilitator superfamily (MFS) profile" evidence="12">
    <location>
        <begin position="14"/>
        <end position="426"/>
    </location>
</feature>
<accession>A0A8J3V0U2</accession>
<evidence type="ECO:0000256" key="4">
    <source>
        <dbReference type="ARBA" id="ARBA00022475"/>
    </source>
</evidence>
<sequence length="451" mass="48380">MVSTPQPRTRIGKIVGASLIGTTIEWYDFFLYGSAAALVFNKLFFPNEDALTGTLLSFLTYAVGFVARPLGGLVFGHYGDRLGRKRLLVISLLMMGGATFLIGLLPTYATLGTGAALLLTLLRLIQGFALGGEWGGAVLLVSEHGNPRNRGFWASWPQAGAPGGNLIATGVLALLTAVQPEDAFLSWGWRIPFLLSGVLVLIGLWIRLTVTESPVFQQALAKQQEDKTPSMPILDVLRYHWRDVVLAIGARLAENISYYVITAFILVYATEASGLPKQTALNAVLIASAIHFATIPLWGALSDRVGRRPVYLFGAAGTGLWAFAFFPLIDTKSFFLLTLAVTVGLIFHGAMYGPQAAFFSEMFGTRMRYSGVSIGYQLASIVAGALAPIIAVWLLGTFDSGLPVSVYVAIAAVLTLISVLVTKETRERDLTAVEPSSTPGQPAAVHIVKEA</sequence>
<keyword evidence="6" id="KW-0769">Symport</keyword>
<feature type="transmembrane region" description="Helical" evidence="11">
    <location>
        <begin position="310"/>
        <end position="328"/>
    </location>
</feature>
<feature type="transmembrane region" description="Helical" evidence="11">
    <location>
        <begin position="280"/>
        <end position="298"/>
    </location>
</feature>
<dbReference type="PANTHER" id="PTHR43045:SF1">
    <property type="entry name" value="SHIKIMATE TRANSPORTER"/>
    <property type="match status" value="1"/>
</dbReference>
<keyword evidence="7 11" id="KW-1133">Transmembrane helix</keyword>
<keyword evidence="3" id="KW-0813">Transport</keyword>
<dbReference type="FunFam" id="1.20.1250.20:FF:000001">
    <property type="entry name" value="Dicarboxylate MFS transporter"/>
    <property type="match status" value="1"/>
</dbReference>
<dbReference type="SUPFAM" id="SSF103473">
    <property type="entry name" value="MFS general substrate transporter"/>
    <property type="match status" value="1"/>
</dbReference>
<dbReference type="GO" id="GO:0015293">
    <property type="term" value="F:symporter activity"/>
    <property type="evidence" value="ECO:0007669"/>
    <property type="project" value="UniProtKB-KW"/>
</dbReference>
<evidence type="ECO:0000256" key="1">
    <source>
        <dbReference type="ARBA" id="ARBA00004651"/>
    </source>
</evidence>
<dbReference type="GO" id="GO:0005886">
    <property type="term" value="C:plasma membrane"/>
    <property type="evidence" value="ECO:0007669"/>
    <property type="project" value="UniProtKB-SubCell"/>
</dbReference>
<dbReference type="InterPro" id="IPR005828">
    <property type="entry name" value="MFS_sugar_transport-like"/>
</dbReference>
<keyword evidence="4" id="KW-1003">Cell membrane</keyword>
<dbReference type="InterPro" id="IPR036259">
    <property type="entry name" value="MFS_trans_sf"/>
</dbReference>
<feature type="transmembrane region" description="Helical" evidence="11">
    <location>
        <begin position="115"/>
        <end position="141"/>
    </location>
</feature>
<feature type="transmembrane region" description="Helical" evidence="11">
    <location>
        <begin position="334"/>
        <end position="353"/>
    </location>
</feature>
<dbReference type="AlphaFoldDB" id="A0A8J3V0U2"/>
<dbReference type="PANTHER" id="PTHR43045">
    <property type="entry name" value="SHIKIMATE TRANSPORTER"/>
    <property type="match status" value="1"/>
</dbReference>
<evidence type="ECO:0000256" key="8">
    <source>
        <dbReference type="ARBA" id="ARBA00023136"/>
    </source>
</evidence>
<dbReference type="PROSITE" id="PS00217">
    <property type="entry name" value="SUGAR_TRANSPORT_2"/>
    <property type="match status" value="1"/>
</dbReference>
<proteinExistence type="inferred from homology"/>
<keyword evidence="5 11" id="KW-0812">Transmembrane</keyword>
<dbReference type="Pfam" id="PF00083">
    <property type="entry name" value="Sugar_tr"/>
    <property type="match status" value="2"/>
</dbReference>
<dbReference type="PROSITE" id="PS50850">
    <property type="entry name" value="MFS"/>
    <property type="match status" value="1"/>
</dbReference>
<evidence type="ECO:0000256" key="9">
    <source>
        <dbReference type="ARBA" id="ARBA00037295"/>
    </source>
</evidence>
<feature type="transmembrane region" description="Helical" evidence="11">
    <location>
        <begin position="55"/>
        <end position="75"/>
    </location>
</feature>
<dbReference type="Proteomes" id="UP000605992">
    <property type="component" value="Unassembled WGS sequence"/>
</dbReference>
<organism evidence="13 14">
    <name type="scientific">Planotetraspora thailandica</name>
    <dbReference type="NCBI Taxonomy" id="487172"/>
    <lineage>
        <taxon>Bacteria</taxon>
        <taxon>Bacillati</taxon>
        <taxon>Actinomycetota</taxon>
        <taxon>Actinomycetes</taxon>
        <taxon>Streptosporangiales</taxon>
        <taxon>Streptosporangiaceae</taxon>
        <taxon>Planotetraspora</taxon>
    </lineage>
</organism>
<feature type="transmembrane region" description="Helical" evidence="11">
    <location>
        <begin position="402"/>
        <end position="421"/>
    </location>
</feature>
<name>A0A8J3V0U2_9ACTN</name>
<evidence type="ECO:0000256" key="11">
    <source>
        <dbReference type="SAM" id="Phobius"/>
    </source>
</evidence>
<evidence type="ECO:0000256" key="6">
    <source>
        <dbReference type="ARBA" id="ARBA00022847"/>
    </source>
</evidence>
<feature type="transmembrane region" description="Helical" evidence="11">
    <location>
        <begin position="153"/>
        <end position="175"/>
    </location>
</feature>
<dbReference type="InterPro" id="IPR020846">
    <property type="entry name" value="MFS_dom"/>
</dbReference>
<comment type="subcellular location">
    <subcellularLocation>
        <location evidence="1">Cell membrane</location>
        <topology evidence="1">Multi-pass membrane protein</topology>
    </subcellularLocation>
</comment>
<reference evidence="13" key="1">
    <citation type="submission" date="2021-01" db="EMBL/GenBank/DDBJ databases">
        <title>Whole genome shotgun sequence of Planotetraspora thailandica NBRC 104271.</title>
        <authorList>
            <person name="Komaki H."/>
            <person name="Tamura T."/>
        </authorList>
    </citation>
    <scope>NUCLEOTIDE SEQUENCE</scope>
    <source>
        <strain evidence="13">NBRC 104271</strain>
    </source>
</reference>
<keyword evidence="14" id="KW-1185">Reference proteome</keyword>
<dbReference type="EMBL" id="BOOR01000007">
    <property type="protein sequence ID" value="GII52981.1"/>
    <property type="molecule type" value="Genomic_DNA"/>
</dbReference>
<dbReference type="Gene3D" id="1.20.1250.20">
    <property type="entry name" value="MFS general substrate transporter like domains"/>
    <property type="match status" value="2"/>
</dbReference>